<evidence type="ECO:0008006" key="8">
    <source>
        <dbReference type="Google" id="ProtNLM"/>
    </source>
</evidence>
<dbReference type="AlphaFoldDB" id="A0A1X6PCJ4"/>
<feature type="region of interest" description="Disordered" evidence="5">
    <location>
        <begin position="273"/>
        <end position="293"/>
    </location>
</feature>
<dbReference type="GO" id="GO:0008270">
    <property type="term" value="F:zinc ion binding"/>
    <property type="evidence" value="ECO:0007669"/>
    <property type="project" value="UniProtKB-KW"/>
</dbReference>
<keyword evidence="1" id="KW-0479">Metal-binding</keyword>
<dbReference type="SUPFAM" id="SSF57667">
    <property type="entry name" value="beta-beta-alpha zinc fingers"/>
    <property type="match status" value="1"/>
</dbReference>
<dbReference type="GO" id="GO:0005681">
    <property type="term" value="C:spliceosomal complex"/>
    <property type="evidence" value="ECO:0007669"/>
    <property type="project" value="InterPro"/>
</dbReference>
<dbReference type="GO" id="GO:0046540">
    <property type="term" value="C:U4/U6 x U5 tri-snRNP complex"/>
    <property type="evidence" value="ECO:0007669"/>
    <property type="project" value="TreeGrafter"/>
</dbReference>
<keyword evidence="4" id="KW-0539">Nucleus</keyword>
<feature type="region of interest" description="Disordered" evidence="5">
    <location>
        <begin position="575"/>
        <end position="647"/>
    </location>
</feature>
<accession>A0A1X6PCJ4</accession>
<feature type="compositionally biased region" description="Pro residues" evidence="5">
    <location>
        <begin position="51"/>
        <end position="66"/>
    </location>
</feature>
<evidence type="ECO:0000313" key="6">
    <source>
        <dbReference type="EMBL" id="OSX78554.1"/>
    </source>
</evidence>
<dbReference type="InterPro" id="IPR040107">
    <property type="entry name" value="Snu23"/>
</dbReference>
<feature type="compositionally biased region" description="Basic residues" evidence="5">
    <location>
        <begin position="378"/>
        <end position="405"/>
    </location>
</feature>
<feature type="region of interest" description="Disordered" evidence="5">
    <location>
        <begin position="321"/>
        <end position="437"/>
    </location>
</feature>
<keyword evidence="3" id="KW-0862">Zinc</keyword>
<evidence type="ECO:0000256" key="4">
    <source>
        <dbReference type="ARBA" id="ARBA00023242"/>
    </source>
</evidence>
<keyword evidence="7" id="KW-1185">Reference proteome</keyword>
<feature type="compositionally biased region" description="Low complexity" evidence="5">
    <location>
        <begin position="575"/>
        <end position="585"/>
    </location>
</feature>
<protein>
    <recommendedName>
        <fullName evidence="8">U1-type domain-containing protein</fullName>
    </recommendedName>
</protein>
<dbReference type="PANTHER" id="PTHR45986:SF1">
    <property type="entry name" value="ZINC FINGER MATRIN-TYPE PROTEIN 2"/>
    <property type="match status" value="1"/>
</dbReference>
<feature type="region of interest" description="Disordered" evidence="5">
    <location>
        <begin position="23"/>
        <end position="90"/>
    </location>
</feature>
<feature type="compositionally biased region" description="Pro residues" evidence="5">
    <location>
        <begin position="75"/>
        <end position="87"/>
    </location>
</feature>
<dbReference type="Proteomes" id="UP000218209">
    <property type="component" value="Unassembled WGS sequence"/>
</dbReference>
<dbReference type="PANTHER" id="PTHR45986">
    <property type="entry name" value="ZINC FINGER MATRIN-TYPE PROTEIN 2"/>
    <property type="match status" value="1"/>
</dbReference>
<evidence type="ECO:0000256" key="2">
    <source>
        <dbReference type="ARBA" id="ARBA00022771"/>
    </source>
</evidence>
<evidence type="ECO:0000313" key="7">
    <source>
        <dbReference type="Proteomes" id="UP000218209"/>
    </source>
</evidence>
<feature type="compositionally biased region" description="Low complexity" evidence="5">
    <location>
        <begin position="103"/>
        <end position="114"/>
    </location>
</feature>
<dbReference type="EMBL" id="KV918810">
    <property type="protein sequence ID" value="OSX78554.1"/>
    <property type="molecule type" value="Genomic_DNA"/>
</dbReference>
<gene>
    <name evidence="6" type="ORF">BU14_0106s0020</name>
</gene>
<dbReference type="OrthoDB" id="4461at2759"/>
<proteinExistence type="predicted"/>
<name>A0A1X6PCJ4_PORUM</name>
<keyword evidence="2" id="KW-0863">Zinc-finger</keyword>
<feature type="compositionally biased region" description="Gly residues" evidence="5">
    <location>
        <begin position="321"/>
        <end position="333"/>
    </location>
</feature>
<feature type="region of interest" description="Disordered" evidence="5">
    <location>
        <begin position="103"/>
        <end position="131"/>
    </location>
</feature>
<dbReference type="GO" id="GO:0000398">
    <property type="term" value="P:mRNA splicing, via spliceosome"/>
    <property type="evidence" value="ECO:0007669"/>
    <property type="project" value="InterPro"/>
</dbReference>
<feature type="compositionally biased region" description="Basic residues" evidence="5">
    <location>
        <begin position="334"/>
        <end position="344"/>
    </location>
</feature>
<evidence type="ECO:0000256" key="5">
    <source>
        <dbReference type="SAM" id="MobiDB-lite"/>
    </source>
</evidence>
<evidence type="ECO:0000256" key="3">
    <source>
        <dbReference type="ARBA" id="ARBA00022833"/>
    </source>
</evidence>
<evidence type="ECO:0000256" key="1">
    <source>
        <dbReference type="ARBA" id="ARBA00022723"/>
    </source>
</evidence>
<reference evidence="6 7" key="1">
    <citation type="submission" date="2017-03" db="EMBL/GenBank/DDBJ databases">
        <title>WGS assembly of Porphyra umbilicalis.</title>
        <authorList>
            <person name="Brawley S.H."/>
            <person name="Blouin N.A."/>
            <person name="Ficko-Blean E."/>
            <person name="Wheeler G.L."/>
            <person name="Lohr M."/>
            <person name="Goodson H.V."/>
            <person name="Jenkins J.W."/>
            <person name="Blaby-Haas C.E."/>
            <person name="Helliwell K.E."/>
            <person name="Chan C."/>
            <person name="Marriage T."/>
            <person name="Bhattacharya D."/>
            <person name="Klein A.S."/>
            <person name="Badis Y."/>
            <person name="Brodie J."/>
            <person name="Cao Y."/>
            <person name="Collen J."/>
            <person name="Dittami S.M."/>
            <person name="Gachon C.M."/>
            <person name="Green B.R."/>
            <person name="Karpowicz S."/>
            <person name="Kim J.W."/>
            <person name="Kudahl U."/>
            <person name="Lin S."/>
            <person name="Michel G."/>
            <person name="Mittag M."/>
            <person name="Olson B.J."/>
            <person name="Pangilinan J."/>
            <person name="Peng Y."/>
            <person name="Qiu H."/>
            <person name="Shu S."/>
            <person name="Singer J.T."/>
            <person name="Smith A.G."/>
            <person name="Sprecher B.N."/>
            <person name="Wagner V."/>
            <person name="Wang W."/>
            <person name="Wang Z.-Y."/>
            <person name="Yan J."/>
            <person name="Yarish C."/>
            <person name="Zoeuner-Riek S."/>
            <person name="Zhuang Y."/>
            <person name="Zou Y."/>
            <person name="Lindquist E.A."/>
            <person name="Grimwood J."/>
            <person name="Barry K."/>
            <person name="Rokhsar D.S."/>
            <person name="Schmutz J."/>
            <person name="Stiller J.W."/>
            <person name="Grossman A.R."/>
            <person name="Prochnik S.E."/>
        </authorList>
    </citation>
    <scope>NUCLEOTIDE SEQUENCE [LARGE SCALE GENOMIC DNA]</scope>
    <source>
        <strain evidence="6">4086291</strain>
    </source>
</reference>
<feature type="compositionally biased region" description="Basic residues" evidence="5">
    <location>
        <begin position="273"/>
        <end position="287"/>
    </location>
</feature>
<organism evidence="6 7">
    <name type="scientific">Porphyra umbilicalis</name>
    <name type="common">Purple laver</name>
    <name type="synonym">Red alga</name>
    <dbReference type="NCBI Taxonomy" id="2786"/>
    <lineage>
        <taxon>Eukaryota</taxon>
        <taxon>Rhodophyta</taxon>
        <taxon>Bangiophyceae</taxon>
        <taxon>Bangiales</taxon>
        <taxon>Bangiaceae</taxon>
        <taxon>Porphyra</taxon>
    </lineage>
</organism>
<sequence>MVPATLEGFCRLLLWRRWRTRVPRPTPHPFVRDANPPTAELPGPPHTRCSPPTPTKRPPPLQPAVPPRCGRGHALPPPPPPPPPPAPNDAVRRVWDTAAFARRAADRAAAAAAPPARPPRRTPVDDTPGAPTRAWLTARADPARLAAALASRVGTDALLTGGGGGGGGGGSAVGTGPGFACRPCGVLVKDSRVFLAHLNSRRHQRALGVSMHVRRSDAADVAAAFDAAIDAVRARRAAVKAATGGGGGGGCPRPPPGPTAPVACAWPSDAAARRARSPWRRSGRRGPRCAPPRPHAVAVVAAAAAFGRSPQRCNGAAVGATGGGGAAAAGGGRVRGRGWRRGGRRSCGGRPWGPTGVLRRAVGRRGRHASPAGIWWHGHTRTRRPRHPKRRHHPHPAAAARRRAPHTTINVPPPHPRRQGAPPAPPSRLDRRRRRGAAVVPLRPHVGVVTPRVRIGGRPCASRTAVCGAAPTAARHGPPPRRCGCRPHAPRRRGVGPAVDAAAAVALATAVRPPPVARRAEPGVAPARPVDAMPAAASSRPSVVVAVAPPRAGARPPLPPRREAAAARPPFVAAPAIGRPAAGGPTRRRRRCGRIPTPRLLAAATQQPLRVGGAAASVGRPHPTAVTGPPPRAAAGRWPPPAATGAW</sequence>
<feature type="compositionally biased region" description="Pro residues" evidence="5">
    <location>
        <begin position="628"/>
        <end position="647"/>
    </location>
</feature>
<dbReference type="InterPro" id="IPR036236">
    <property type="entry name" value="Znf_C2H2_sf"/>
</dbReference>